<protein>
    <submittedName>
        <fullName evidence="1">Uncharacterized protein</fullName>
    </submittedName>
</protein>
<organism evidence="1 2">
    <name type="scientific">Streptomyces yanii</name>
    <dbReference type="NCBI Taxonomy" id="78510"/>
    <lineage>
        <taxon>Bacteria</taxon>
        <taxon>Bacillati</taxon>
        <taxon>Actinomycetota</taxon>
        <taxon>Actinomycetes</taxon>
        <taxon>Kitasatosporales</taxon>
        <taxon>Streptomycetaceae</taxon>
        <taxon>Streptomyces</taxon>
    </lineage>
</organism>
<evidence type="ECO:0000313" key="1">
    <source>
        <dbReference type="EMBL" id="MFB9577760.1"/>
    </source>
</evidence>
<reference evidence="1 2" key="1">
    <citation type="submission" date="2024-09" db="EMBL/GenBank/DDBJ databases">
        <authorList>
            <person name="Sun Q."/>
            <person name="Mori K."/>
        </authorList>
    </citation>
    <scope>NUCLEOTIDE SEQUENCE [LARGE SCALE GENOMIC DNA]</scope>
    <source>
        <strain evidence="1 2">JCM 3331</strain>
    </source>
</reference>
<dbReference type="Proteomes" id="UP001589710">
    <property type="component" value="Unassembled WGS sequence"/>
</dbReference>
<accession>A0ABV5RIS3</accession>
<dbReference type="EMBL" id="JBHMCG010000156">
    <property type="protein sequence ID" value="MFB9577760.1"/>
    <property type="molecule type" value="Genomic_DNA"/>
</dbReference>
<dbReference type="Gene3D" id="3.40.47.10">
    <property type="match status" value="1"/>
</dbReference>
<sequence length="60" mass="5993">MRPDDLAAIALTGLPAEAPGLDRAAIGDVVWGNASGVAGKRVNGATSIYVASRVGAKRMG</sequence>
<dbReference type="InterPro" id="IPR016039">
    <property type="entry name" value="Thiolase-like"/>
</dbReference>
<keyword evidence="2" id="KW-1185">Reference proteome</keyword>
<comment type="caution">
    <text evidence="1">The sequence shown here is derived from an EMBL/GenBank/DDBJ whole genome shotgun (WGS) entry which is preliminary data.</text>
</comment>
<proteinExistence type="predicted"/>
<name>A0ABV5RIS3_9ACTN</name>
<evidence type="ECO:0000313" key="2">
    <source>
        <dbReference type="Proteomes" id="UP001589710"/>
    </source>
</evidence>
<gene>
    <name evidence="1" type="ORF">ACFFTL_37175</name>
</gene>